<protein>
    <submittedName>
        <fullName evidence="1">11401_t:CDS:1</fullName>
    </submittedName>
</protein>
<comment type="caution">
    <text evidence="1">The sequence shown here is derived from an EMBL/GenBank/DDBJ whole genome shotgun (WGS) entry which is preliminary data.</text>
</comment>
<feature type="non-terminal residue" evidence="1">
    <location>
        <position position="1"/>
    </location>
</feature>
<accession>A0ACA9MZV5</accession>
<evidence type="ECO:0000313" key="2">
    <source>
        <dbReference type="Proteomes" id="UP000789920"/>
    </source>
</evidence>
<evidence type="ECO:0000313" key="1">
    <source>
        <dbReference type="EMBL" id="CAG8609022.1"/>
    </source>
</evidence>
<reference evidence="1" key="1">
    <citation type="submission" date="2021-06" db="EMBL/GenBank/DDBJ databases">
        <authorList>
            <person name="Kallberg Y."/>
            <person name="Tangrot J."/>
            <person name="Rosling A."/>
        </authorList>
    </citation>
    <scope>NUCLEOTIDE SEQUENCE</scope>
    <source>
        <strain evidence="1">MA461A</strain>
    </source>
</reference>
<dbReference type="EMBL" id="CAJVQC010009775">
    <property type="protein sequence ID" value="CAG8609022.1"/>
    <property type="molecule type" value="Genomic_DNA"/>
</dbReference>
<keyword evidence="2" id="KW-1185">Reference proteome</keyword>
<name>A0ACA9MZV5_9GLOM</name>
<organism evidence="1 2">
    <name type="scientific">Racocetra persica</name>
    <dbReference type="NCBI Taxonomy" id="160502"/>
    <lineage>
        <taxon>Eukaryota</taxon>
        <taxon>Fungi</taxon>
        <taxon>Fungi incertae sedis</taxon>
        <taxon>Mucoromycota</taxon>
        <taxon>Glomeromycotina</taxon>
        <taxon>Glomeromycetes</taxon>
        <taxon>Diversisporales</taxon>
        <taxon>Gigasporaceae</taxon>
        <taxon>Racocetra</taxon>
    </lineage>
</organism>
<proteinExistence type="predicted"/>
<sequence>EATTLRKEVALATGVGEATVAYFQIEYVDVIRDQILARNKSNTPLSLQTLIIELSKLEIKSELVVSCWRKYLGKARNYQEMVKVGICDESDKNEDENLDLYSENEDSDNKN</sequence>
<dbReference type="Proteomes" id="UP000789920">
    <property type="component" value="Unassembled WGS sequence"/>
</dbReference>
<gene>
    <name evidence="1" type="ORF">RPERSI_LOCUS6230</name>
</gene>